<evidence type="ECO:0000256" key="1">
    <source>
        <dbReference type="SAM" id="MobiDB-lite"/>
    </source>
</evidence>
<sequence length="383" mass="43253">MAAVPCSPGDISISEKSTNSERNTTSMGRKRKHLDYESDSSSGDEGIPHNISRWHISDLYPLGIHFNRTFEDDTTGMFDVLAKSEQPFEANPLVQQTLDELKSKLTFDLPPLDGLPRLSMSYASSLINQLYNNTALLRQSVSTTDNMLNISLSYAVDFTQRIAFMLERLYRKKPTSKHLYTGMVGALARMCYLQDELGSVYQSEMRINNVDVISSPDLRLKGTLLNTDEEDLSQQISHLVVSVIELKHNSDSKEPVYKHKTRSENGCSDTNEDIAIHQLSFLDSAALGQHAGELLLEWQNSCFNPYIPGMIVSGTKVVMTLLHITQDHVNRLKNGWDLVPDEDKATIHYGKPLDLLVKEDRDILLETLFKLSLMNRNIDWFPG</sequence>
<evidence type="ECO:0000313" key="3">
    <source>
        <dbReference type="Proteomes" id="UP000683360"/>
    </source>
</evidence>
<proteinExistence type="predicted"/>
<dbReference type="Proteomes" id="UP000683360">
    <property type="component" value="Unassembled WGS sequence"/>
</dbReference>
<dbReference type="AlphaFoldDB" id="A0A8S3VBS6"/>
<comment type="caution">
    <text evidence="2">The sequence shown here is derived from an EMBL/GenBank/DDBJ whole genome shotgun (WGS) entry which is preliminary data.</text>
</comment>
<name>A0A8S3VBS6_MYTED</name>
<evidence type="ECO:0000313" key="2">
    <source>
        <dbReference type="EMBL" id="CAG2252275.1"/>
    </source>
</evidence>
<dbReference type="EMBL" id="CAJPWZ010003114">
    <property type="protein sequence ID" value="CAG2252275.1"/>
    <property type="molecule type" value="Genomic_DNA"/>
</dbReference>
<keyword evidence="3" id="KW-1185">Reference proteome</keyword>
<organism evidence="2 3">
    <name type="scientific">Mytilus edulis</name>
    <name type="common">Blue mussel</name>
    <dbReference type="NCBI Taxonomy" id="6550"/>
    <lineage>
        <taxon>Eukaryota</taxon>
        <taxon>Metazoa</taxon>
        <taxon>Spiralia</taxon>
        <taxon>Lophotrochozoa</taxon>
        <taxon>Mollusca</taxon>
        <taxon>Bivalvia</taxon>
        <taxon>Autobranchia</taxon>
        <taxon>Pteriomorphia</taxon>
        <taxon>Mytilida</taxon>
        <taxon>Mytiloidea</taxon>
        <taxon>Mytilidae</taxon>
        <taxon>Mytilinae</taxon>
        <taxon>Mytilus</taxon>
    </lineage>
</organism>
<dbReference type="OrthoDB" id="6115935at2759"/>
<reference evidence="2" key="1">
    <citation type="submission" date="2021-03" db="EMBL/GenBank/DDBJ databases">
        <authorList>
            <person name="Bekaert M."/>
        </authorList>
    </citation>
    <scope>NUCLEOTIDE SEQUENCE</scope>
</reference>
<protein>
    <submittedName>
        <fullName evidence="2">Uncharacterized protein</fullName>
    </submittedName>
</protein>
<accession>A0A8S3VBS6</accession>
<feature type="compositionally biased region" description="Polar residues" evidence="1">
    <location>
        <begin position="14"/>
        <end position="27"/>
    </location>
</feature>
<feature type="region of interest" description="Disordered" evidence="1">
    <location>
        <begin position="1"/>
        <end position="47"/>
    </location>
</feature>
<gene>
    <name evidence="2" type="ORF">MEDL_63878</name>
</gene>